<protein>
    <submittedName>
        <fullName evidence="1">Uncharacterized protein</fullName>
    </submittedName>
</protein>
<sequence>MLTADSGDEARLAAAGDGAAGLRALDAGAAPSIVTFGNFISVPTRTEAFGDDLRAALDGFVADLRKLVVKRIELVTCTWNESPSVARARASAVKQYLLRHGVADADAIQVRANCTAEPARISLRLSLRREVEARVAAALPEPPPRNALLWPLPPVVLKRLPQRPQDFDAVSIRRLDHAARDYKNTGVSWLEVSIIAPRQGQTGVAPEDLDAYVAAVHLVKDYLVGRGLDAAMVHVRPWPGRHLAPGGTATQDQHVVLIEAWAPEPDPMPRLAFTEGYMPALRDVRRYA</sequence>
<reference evidence="1 2" key="1">
    <citation type="journal article" date="2017" name="Int. J. Syst. Evol. Microbiol.">
        <title>Achromobacter aloeverae sp. nov., isolated from the root of Aloe vera (L.) Burm.f.</title>
        <authorList>
            <person name="Kuncharoen N."/>
            <person name="Muramatsu Y."/>
            <person name="Shibata C."/>
            <person name="Kamakura Y."/>
            <person name="Nakagawa Y."/>
            <person name="Tanasupawat S."/>
        </authorList>
    </citation>
    <scope>NUCLEOTIDE SEQUENCE [LARGE SCALE GENOMIC DNA]</scope>
    <source>
        <strain evidence="1 2">AVA-1</strain>
    </source>
</reference>
<gene>
    <name evidence="1" type="ORF">C7R54_20105</name>
</gene>
<comment type="caution">
    <text evidence="1">The sequence shown here is derived from an EMBL/GenBank/DDBJ whole genome shotgun (WGS) entry which is preliminary data.</text>
</comment>
<dbReference type="AlphaFoldDB" id="A0A4Q1HHK0"/>
<evidence type="ECO:0000313" key="2">
    <source>
        <dbReference type="Proteomes" id="UP000290849"/>
    </source>
</evidence>
<dbReference type="EMBL" id="PYAL01000006">
    <property type="protein sequence ID" value="RXN86057.1"/>
    <property type="molecule type" value="Genomic_DNA"/>
</dbReference>
<dbReference type="Proteomes" id="UP000290849">
    <property type="component" value="Unassembled WGS sequence"/>
</dbReference>
<keyword evidence="2" id="KW-1185">Reference proteome</keyword>
<accession>A0A4Q1HHK0</accession>
<organism evidence="1 2">
    <name type="scientific">Achromobacter aloeverae</name>
    <dbReference type="NCBI Taxonomy" id="1750518"/>
    <lineage>
        <taxon>Bacteria</taxon>
        <taxon>Pseudomonadati</taxon>
        <taxon>Pseudomonadota</taxon>
        <taxon>Betaproteobacteria</taxon>
        <taxon>Burkholderiales</taxon>
        <taxon>Alcaligenaceae</taxon>
        <taxon>Achromobacter</taxon>
    </lineage>
</organism>
<proteinExistence type="predicted"/>
<evidence type="ECO:0000313" key="1">
    <source>
        <dbReference type="EMBL" id="RXN86057.1"/>
    </source>
</evidence>
<name>A0A4Q1HHK0_9BURK</name>